<dbReference type="Proteomes" id="UP000092154">
    <property type="component" value="Unassembled WGS sequence"/>
</dbReference>
<dbReference type="PROSITE" id="PS50004">
    <property type="entry name" value="C2"/>
    <property type="match status" value="1"/>
</dbReference>
<organism evidence="2 3">
    <name type="scientific">Rhizopogon vinicolor AM-OR11-026</name>
    <dbReference type="NCBI Taxonomy" id="1314800"/>
    <lineage>
        <taxon>Eukaryota</taxon>
        <taxon>Fungi</taxon>
        <taxon>Dikarya</taxon>
        <taxon>Basidiomycota</taxon>
        <taxon>Agaricomycotina</taxon>
        <taxon>Agaricomycetes</taxon>
        <taxon>Agaricomycetidae</taxon>
        <taxon>Boletales</taxon>
        <taxon>Suillineae</taxon>
        <taxon>Rhizopogonaceae</taxon>
        <taxon>Rhizopogon</taxon>
    </lineage>
</organism>
<gene>
    <name evidence="2" type="ORF">K503DRAFT_704232</name>
</gene>
<proteinExistence type="predicted"/>
<dbReference type="Gene3D" id="2.60.40.150">
    <property type="entry name" value="C2 domain"/>
    <property type="match status" value="1"/>
</dbReference>
<keyword evidence="3" id="KW-1185">Reference proteome</keyword>
<dbReference type="EMBL" id="KV449597">
    <property type="protein sequence ID" value="OAX31105.1"/>
    <property type="molecule type" value="Genomic_DNA"/>
</dbReference>
<accession>A0A1B7MET4</accession>
<evidence type="ECO:0000313" key="3">
    <source>
        <dbReference type="Proteomes" id="UP000092154"/>
    </source>
</evidence>
<evidence type="ECO:0000313" key="2">
    <source>
        <dbReference type="EMBL" id="OAX31105.1"/>
    </source>
</evidence>
<evidence type="ECO:0000259" key="1">
    <source>
        <dbReference type="PROSITE" id="PS50004"/>
    </source>
</evidence>
<dbReference type="InParanoid" id="A0A1B7MET4"/>
<dbReference type="OrthoDB" id="270970at2759"/>
<dbReference type="InterPro" id="IPR000008">
    <property type="entry name" value="C2_dom"/>
</dbReference>
<feature type="domain" description="C2" evidence="1">
    <location>
        <begin position="1"/>
        <end position="70"/>
    </location>
</feature>
<dbReference type="AlphaFoldDB" id="A0A1B7MET4"/>
<feature type="non-terminal residue" evidence="2">
    <location>
        <position position="1"/>
    </location>
</feature>
<sequence>QRMKPDQKGGQHPVWDDEFRFHVLADPRKDQVNRKLEVFYWKDEPRSEDKLLGVVDIESTLKTGEFDDWVQLETSGGARALR</sequence>
<protein>
    <recommendedName>
        <fullName evidence="1">C2 domain-containing protein</fullName>
    </recommendedName>
</protein>
<dbReference type="STRING" id="1314800.A0A1B7MET4"/>
<dbReference type="SUPFAM" id="SSF49562">
    <property type="entry name" value="C2 domain (Calcium/lipid-binding domain, CaLB)"/>
    <property type="match status" value="1"/>
</dbReference>
<reference evidence="2 3" key="1">
    <citation type="submission" date="2016-06" db="EMBL/GenBank/DDBJ databases">
        <title>Comparative genomics of the ectomycorrhizal sister species Rhizopogon vinicolor and Rhizopogon vesiculosus (Basidiomycota: Boletales) reveals a divergence of the mating type B locus.</title>
        <authorList>
            <consortium name="DOE Joint Genome Institute"/>
            <person name="Mujic A.B."/>
            <person name="Kuo A."/>
            <person name="Tritt A."/>
            <person name="Lipzen A."/>
            <person name="Chen C."/>
            <person name="Johnson J."/>
            <person name="Sharma A."/>
            <person name="Barry K."/>
            <person name="Grigoriev I.V."/>
            <person name="Spatafora J.W."/>
        </authorList>
    </citation>
    <scope>NUCLEOTIDE SEQUENCE [LARGE SCALE GENOMIC DNA]</scope>
    <source>
        <strain evidence="2 3">AM-OR11-026</strain>
    </source>
</reference>
<dbReference type="InterPro" id="IPR035892">
    <property type="entry name" value="C2_domain_sf"/>
</dbReference>
<name>A0A1B7MET4_9AGAM</name>